<evidence type="ECO:0000313" key="4">
    <source>
        <dbReference type="EMBL" id="GAA3932526.1"/>
    </source>
</evidence>
<keyword evidence="5" id="KW-1185">Reference proteome</keyword>
<dbReference type="PANTHER" id="PTHR43208:SF1">
    <property type="entry name" value="ABC TRANSPORTER SUBSTRATE-BINDING PROTEIN"/>
    <property type="match status" value="1"/>
</dbReference>
<feature type="chain" id="PRO_5046649274" evidence="2">
    <location>
        <begin position="22"/>
        <end position="352"/>
    </location>
</feature>
<dbReference type="PANTHER" id="PTHR43208">
    <property type="entry name" value="ABC TRANSPORTER SUBSTRATE-BINDING PROTEIN"/>
    <property type="match status" value="1"/>
</dbReference>
<dbReference type="Gene3D" id="3.40.50.2300">
    <property type="match status" value="2"/>
</dbReference>
<proteinExistence type="predicted"/>
<evidence type="ECO:0000256" key="1">
    <source>
        <dbReference type="ARBA" id="ARBA00022729"/>
    </source>
</evidence>
<name>A0ABP7MYS6_9GAMM</name>
<protein>
    <submittedName>
        <fullName evidence="4">BMP family ABC transporter substrate-binding protein</fullName>
    </submittedName>
</protein>
<gene>
    <name evidence="4" type="ORF">GCM10022277_31740</name>
</gene>
<evidence type="ECO:0000259" key="3">
    <source>
        <dbReference type="Pfam" id="PF02608"/>
    </source>
</evidence>
<dbReference type="CDD" id="cd19963">
    <property type="entry name" value="PBP1_BMP-like"/>
    <property type="match status" value="1"/>
</dbReference>
<dbReference type="EMBL" id="BAABBN010000007">
    <property type="protein sequence ID" value="GAA3932526.1"/>
    <property type="molecule type" value="Genomic_DNA"/>
</dbReference>
<sequence length="352" mass="39257">MRFSILIMSVLLSCLSGATWAKPIKVAFVYVSPVGDVGWTRSHDQGRQYLEEVYGDRVETSFVDSVPEGKDSREVIEQLAKDGNDIIFTTSWGYMISSEKVAKNYPEVKIEHATGLRWGDNLSAYSTRAYQARYLSGVVAGRMTKSNRIGYVAAHPIPEVIRGINAFTLGVRSVNPAAEVAVEWTKKWYAPQVEADITNKLIDDGADLITHHTDTSEPVKVAESRGVYAIGFHTDMSKYGPKTHLLSVTHHWGRIYEQRIAALENGAWTAQDFWPGLKEGTSELSSVSSAIPKAVMRQVDQIKNEIVEGQLRIFTGPIKNHQGRRKVRKDKVLDDSDLARMNWFVEGVVGSI</sequence>
<dbReference type="RefSeq" id="WP_344799547.1">
    <property type="nucleotide sequence ID" value="NZ_BAABBN010000007.1"/>
</dbReference>
<feature type="domain" description="ABC transporter substrate-binding protein PnrA-like" evidence="3">
    <location>
        <begin position="25"/>
        <end position="311"/>
    </location>
</feature>
<dbReference type="Pfam" id="PF02608">
    <property type="entry name" value="Bmp"/>
    <property type="match status" value="1"/>
</dbReference>
<dbReference type="InterPro" id="IPR003760">
    <property type="entry name" value="PnrA-like"/>
</dbReference>
<comment type="caution">
    <text evidence="4">The sequence shown here is derived from an EMBL/GenBank/DDBJ whole genome shotgun (WGS) entry which is preliminary data.</text>
</comment>
<dbReference type="Proteomes" id="UP001501565">
    <property type="component" value="Unassembled WGS sequence"/>
</dbReference>
<evidence type="ECO:0000256" key="2">
    <source>
        <dbReference type="SAM" id="SignalP"/>
    </source>
</evidence>
<dbReference type="InterPro" id="IPR052910">
    <property type="entry name" value="ABC-Purine-Binding"/>
</dbReference>
<feature type="signal peptide" evidence="2">
    <location>
        <begin position="1"/>
        <end position="21"/>
    </location>
</feature>
<reference evidence="5" key="1">
    <citation type="journal article" date="2019" name="Int. J. Syst. Evol. Microbiol.">
        <title>The Global Catalogue of Microorganisms (GCM) 10K type strain sequencing project: providing services to taxonomists for standard genome sequencing and annotation.</title>
        <authorList>
            <consortium name="The Broad Institute Genomics Platform"/>
            <consortium name="The Broad Institute Genome Sequencing Center for Infectious Disease"/>
            <person name="Wu L."/>
            <person name="Ma J."/>
        </authorList>
    </citation>
    <scope>NUCLEOTIDE SEQUENCE [LARGE SCALE GENOMIC DNA]</scope>
    <source>
        <strain evidence="5">JCM 17551</strain>
    </source>
</reference>
<accession>A0ABP7MYS6</accession>
<keyword evidence="1 2" id="KW-0732">Signal</keyword>
<organism evidence="4 5">
    <name type="scientific">Litoribacillus peritrichatus</name>
    <dbReference type="NCBI Taxonomy" id="718191"/>
    <lineage>
        <taxon>Bacteria</taxon>
        <taxon>Pseudomonadati</taxon>
        <taxon>Pseudomonadota</taxon>
        <taxon>Gammaproteobacteria</taxon>
        <taxon>Oceanospirillales</taxon>
        <taxon>Oceanospirillaceae</taxon>
        <taxon>Litoribacillus</taxon>
    </lineage>
</organism>
<evidence type="ECO:0000313" key="5">
    <source>
        <dbReference type="Proteomes" id="UP001501565"/>
    </source>
</evidence>